<reference evidence="1 2" key="1">
    <citation type="submission" date="2024-01" db="EMBL/GenBank/DDBJ databases">
        <title>The genomes of 5 underutilized Papilionoideae crops provide insights into root nodulation and disease resistance.</title>
        <authorList>
            <person name="Yuan L."/>
        </authorList>
    </citation>
    <scope>NUCLEOTIDE SEQUENCE [LARGE SCALE GENOMIC DNA]</scope>
    <source>
        <strain evidence="1">LY-2023</strain>
        <tissue evidence="1">Leaf</tissue>
    </source>
</reference>
<evidence type="ECO:0000313" key="1">
    <source>
        <dbReference type="EMBL" id="KAK7309119.1"/>
    </source>
</evidence>
<gene>
    <name evidence="1" type="ORF">RJT34_05603</name>
</gene>
<dbReference type="EMBL" id="JAYKXN010000002">
    <property type="protein sequence ID" value="KAK7309119.1"/>
    <property type="molecule type" value="Genomic_DNA"/>
</dbReference>
<proteinExistence type="predicted"/>
<protein>
    <submittedName>
        <fullName evidence="1">Uncharacterized protein</fullName>
    </submittedName>
</protein>
<comment type="caution">
    <text evidence="1">The sequence shown here is derived from an EMBL/GenBank/DDBJ whole genome shotgun (WGS) entry which is preliminary data.</text>
</comment>
<evidence type="ECO:0000313" key="2">
    <source>
        <dbReference type="Proteomes" id="UP001359559"/>
    </source>
</evidence>
<accession>A0AAN9K2V6</accession>
<sequence>MICEQGIPRDSNNLQSQRNDDLRDILINPLLVDYSTMEHPLNLNLSLPQTPLPTPHNPTIDRDVRNNKIIYMPFVLTIVVTYEERQF</sequence>
<dbReference type="AlphaFoldDB" id="A0AAN9K2V6"/>
<keyword evidence="2" id="KW-1185">Reference proteome</keyword>
<organism evidence="1 2">
    <name type="scientific">Clitoria ternatea</name>
    <name type="common">Butterfly pea</name>
    <dbReference type="NCBI Taxonomy" id="43366"/>
    <lineage>
        <taxon>Eukaryota</taxon>
        <taxon>Viridiplantae</taxon>
        <taxon>Streptophyta</taxon>
        <taxon>Embryophyta</taxon>
        <taxon>Tracheophyta</taxon>
        <taxon>Spermatophyta</taxon>
        <taxon>Magnoliopsida</taxon>
        <taxon>eudicotyledons</taxon>
        <taxon>Gunneridae</taxon>
        <taxon>Pentapetalae</taxon>
        <taxon>rosids</taxon>
        <taxon>fabids</taxon>
        <taxon>Fabales</taxon>
        <taxon>Fabaceae</taxon>
        <taxon>Papilionoideae</taxon>
        <taxon>50 kb inversion clade</taxon>
        <taxon>NPAAA clade</taxon>
        <taxon>indigoferoid/millettioid clade</taxon>
        <taxon>Phaseoleae</taxon>
        <taxon>Clitoria</taxon>
    </lineage>
</organism>
<dbReference type="Proteomes" id="UP001359559">
    <property type="component" value="Unassembled WGS sequence"/>
</dbReference>
<name>A0AAN9K2V6_CLITE</name>